<proteinExistence type="predicted"/>
<name>A0ACB9CH52_ARCLA</name>
<accession>A0ACB9CH52</accession>
<evidence type="ECO:0000313" key="1">
    <source>
        <dbReference type="EMBL" id="KAI3733594.1"/>
    </source>
</evidence>
<reference evidence="2" key="1">
    <citation type="journal article" date="2022" name="Mol. Ecol. Resour.">
        <title>The genomes of chicory, endive, great burdock and yacon provide insights into Asteraceae palaeo-polyploidization history and plant inulin production.</title>
        <authorList>
            <person name="Fan W."/>
            <person name="Wang S."/>
            <person name="Wang H."/>
            <person name="Wang A."/>
            <person name="Jiang F."/>
            <person name="Liu H."/>
            <person name="Zhao H."/>
            <person name="Xu D."/>
            <person name="Zhang Y."/>
        </authorList>
    </citation>
    <scope>NUCLEOTIDE SEQUENCE [LARGE SCALE GENOMIC DNA]</scope>
    <source>
        <strain evidence="2">cv. Niubang</strain>
    </source>
</reference>
<reference evidence="1 2" key="2">
    <citation type="journal article" date="2022" name="Mol. Ecol. Resour.">
        <title>The genomes of chicory, endive, great burdock and yacon provide insights into Asteraceae paleo-polyploidization history and plant inulin production.</title>
        <authorList>
            <person name="Fan W."/>
            <person name="Wang S."/>
            <person name="Wang H."/>
            <person name="Wang A."/>
            <person name="Jiang F."/>
            <person name="Liu H."/>
            <person name="Zhao H."/>
            <person name="Xu D."/>
            <person name="Zhang Y."/>
        </authorList>
    </citation>
    <scope>NUCLEOTIDE SEQUENCE [LARGE SCALE GENOMIC DNA]</scope>
    <source>
        <strain evidence="2">cv. Niubang</strain>
    </source>
</reference>
<dbReference type="EMBL" id="CM042050">
    <property type="protein sequence ID" value="KAI3733594.1"/>
    <property type="molecule type" value="Genomic_DNA"/>
</dbReference>
<protein>
    <submittedName>
        <fullName evidence="1">Uncharacterized protein</fullName>
    </submittedName>
</protein>
<sequence>MYKGRNTSSLSIAAETSSISAAASRPSAPEITTPFQHRKMKTTRRSASSRVVQQGVTDVSFGTDEIDNRQIRSQSGSTLHELIFYKFVL</sequence>
<gene>
    <name evidence="1" type="ORF">L6452_13038</name>
</gene>
<evidence type="ECO:0000313" key="2">
    <source>
        <dbReference type="Proteomes" id="UP001055879"/>
    </source>
</evidence>
<keyword evidence="2" id="KW-1185">Reference proteome</keyword>
<dbReference type="Proteomes" id="UP001055879">
    <property type="component" value="Linkage Group LG04"/>
</dbReference>
<comment type="caution">
    <text evidence="1">The sequence shown here is derived from an EMBL/GenBank/DDBJ whole genome shotgun (WGS) entry which is preliminary data.</text>
</comment>
<organism evidence="1 2">
    <name type="scientific">Arctium lappa</name>
    <name type="common">Greater burdock</name>
    <name type="synonym">Lappa major</name>
    <dbReference type="NCBI Taxonomy" id="4217"/>
    <lineage>
        <taxon>Eukaryota</taxon>
        <taxon>Viridiplantae</taxon>
        <taxon>Streptophyta</taxon>
        <taxon>Embryophyta</taxon>
        <taxon>Tracheophyta</taxon>
        <taxon>Spermatophyta</taxon>
        <taxon>Magnoliopsida</taxon>
        <taxon>eudicotyledons</taxon>
        <taxon>Gunneridae</taxon>
        <taxon>Pentapetalae</taxon>
        <taxon>asterids</taxon>
        <taxon>campanulids</taxon>
        <taxon>Asterales</taxon>
        <taxon>Asteraceae</taxon>
        <taxon>Carduoideae</taxon>
        <taxon>Cardueae</taxon>
        <taxon>Arctiinae</taxon>
        <taxon>Arctium</taxon>
    </lineage>
</organism>